<feature type="region of interest" description="Disordered" evidence="3">
    <location>
        <begin position="1"/>
        <end position="73"/>
    </location>
</feature>
<proteinExistence type="inferred from homology"/>
<protein>
    <recommendedName>
        <fullName evidence="2">Vacuolar protein sorting-associated protein 51 homolog</fullName>
    </recommendedName>
</protein>
<feature type="non-terminal residue" evidence="4">
    <location>
        <position position="238"/>
    </location>
</feature>
<keyword evidence="5" id="KW-1185">Reference proteome</keyword>
<sequence length="238" mass="26380">MSTIASPRPSISSRRTSTSVGDAAPAERSSRRNKTSALRDYYGLKPGLPSDTPPRGSLDVDIEQDSEIDRASFSPATHVEKVLKEQDLAGVLKTEANLVREIWALDGEKKALVYDNYSKLIGATETIKKMRERMETRQMETSTLTPAISHIAETAATLSAELYKKAPQGRETAEGSKIDEKRREEQATVRWALSAPQRLARLVEQGQQAEAERELKDVSSLLRHWDGVEGVDELRSAC</sequence>
<dbReference type="OrthoDB" id="203678at2759"/>
<dbReference type="PANTHER" id="PTHR15954">
    <property type="entry name" value="VACUOLAR PROTEIN SORTING-ASSOCIATED PROTEIN 51 HOMOLOG"/>
    <property type="match status" value="1"/>
</dbReference>
<dbReference type="PANTHER" id="PTHR15954:SF4">
    <property type="entry name" value="VACUOLAR PROTEIN SORTING-ASSOCIATED PROTEIN 51 HOMOLOG"/>
    <property type="match status" value="1"/>
</dbReference>
<dbReference type="GeneID" id="54471261"/>
<organism evidence="4 5">
    <name type="scientific">Neohortaea acidophila</name>
    <dbReference type="NCBI Taxonomy" id="245834"/>
    <lineage>
        <taxon>Eukaryota</taxon>
        <taxon>Fungi</taxon>
        <taxon>Dikarya</taxon>
        <taxon>Ascomycota</taxon>
        <taxon>Pezizomycotina</taxon>
        <taxon>Dothideomycetes</taxon>
        <taxon>Dothideomycetidae</taxon>
        <taxon>Mycosphaerellales</taxon>
        <taxon>Teratosphaeriaceae</taxon>
        <taxon>Neohortaea</taxon>
    </lineage>
</organism>
<name>A0A6A6PN80_9PEZI</name>
<comment type="subcellular location">
    <subcellularLocation>
        <location evidence="2">Golgi apparatus</location>
        <location evidence="2">trans-Golgi network</location>
    </subcellularLocation>
</comment>
<evidence type="ECO:0000256" key="1">
    <source>
        <dbReference type="ARBA" id="ARBA00006080"/>
    </source>
</evidence>
<evidence type="ECO:0000313" key="5">
    <source>
        <dbReference type="Proteomes" id="UP000799767"/>
    </source>
</evidence>
<comment type="similarity">
    <text evidence="1 2">Belongs to the VPS51 family.</text>
</comment>
<dbReference type="Proteomes" id="UP000799767">
    <property type="component" value="Unassembled WGS sequence"/>
</dbReference>
<keyword evidence="2" id="KW-0653">Protein transport</keyword>
<dbReference type="EMBL" id="MU001638">
    <property type="protein sequence ID" value="KAF2481462.1"/>
    <property type="molecule type" value="Genomic_DNA"/>
</dbReference>
<evidence type="ECO:0000313" key="4">
    <source>
        <dbReference type="EMBL" id="KAF2481462.1"/>
    </source>
</evidence>
<dbReference type="GO" id="GO:0016020">
    <property type="term" value="C:membrane"/>
    <property type="evidence" value="ECO:0007669"/>
    <property type="project" value="TreeGrafter"/>
</dbReference>
<dbReference type="GO" id="GO:0007030">
    <property type="term" value="P:Golgi organization"/>
    <property type="evidence" value="ECO:0007669"/>
    <property type="project" value="UniProtKB-UniRule"/>
</dbReference>
<dbReference type="GO" id="GO:1990745">
    <property type="term" value="C:EARP complex"/>
    <property type="evidence" value="ECO:0007669"/>
    <property type="project" value="TreeGrafter"/>
</dbReference>
<keyword evidence="2" id="KW-0333">Golgi apparatus</keyword>
<dbReference type="RefSeq" id="XP_033588032.1">
    <property type="nucleotide sequence ID" value="XM_033730259.1"/>
</dbReference>
<gene>
    <name evidence="4" type="ORF">BDY17DRAFT_233848</name>
</gene>
<dbReference type="GO" id="GO:0005829">
    <property type="term" value="C:cytosol"/>
    <property type="evidence" value="ECO:0007669"/>
    <property type="project" value="GOC"/>
</dbReference>
<accession>A0A6A6PN80</accession>
<comment type="subunit">
    <text evidence="2">Component of the Golgi-associated retrograde protein (GARP) complex.</text>
</comment>
<keyword evidence="2" id="KW-0813">Transport</keyword>
<dbReference type="GO" id="GO:0000938">
    <property type="term" value="C:GARP complex"/>
    <property type="evidence" value="ECO:0007669"/>
    <property type="project" value="UniProtKB-UniRule"/>
</dbReference>
<evidence type="ECO:0000256" key="3">
    <source>
        <dbReference type="SAM" id="MobiDB-lite"/>
    </source>
</evidence>
<dbReference type="GO" id="GO:0032456">
    <property type="term" value="P:endocytic recycling"/>
    <property type="evidence" value="ECO:0007669"/>
    <property type="project" value="TreeGrafter"/>
</dbReference>
<dbReference type="Pfam" id="PF08700">
    <property type="entry name" value="VPS51_Exo84_N"/>
    <property type="match status" value="1"/>
</dbReference>
<dbReference type="InterPro" id="IPR014812">
    <property type="entry name" value="Vps51"/>
</dbReference>
<dbReference type="AlphaFoldDB" id="A0A6A6PN80"/>
<feature type="compositionally biased region" description="Low complexity" evidence="3">
    <location>
        <begin position="1"/>
        <end position="19"/>
    </location>
</feature>
<keyword evidence="2" id="KW-0445">Lipid transport</keyword>
<reference evidence="4" key="1">
    <citation type="journal article" date="2020" name="Stud. Mycol.">
        <title>101 Dothideomycetes genomes: a test case for predicting lifestyles and emergence of pathogens.</title>
        <authorList>
            <person name="Haridas S."/>
            <person name="Albert R."/>
            <person name="Binder M."/>
            <person name="Bloem J."/>
            <person name="Labutti K."/>
            <person name="Salamov A."/>
            <person name="Andreopoulos B."/>
            <person name="Baker S."/>
            <person name="Barry K."/>
            <person name="Bills G."/>
            <person name="Bluhm B."/>
            <person name="Cannon C."/>
            <person name="Castanera R."/>
            <person name="Culley D."/>
            <person name="Daum C."/>
            <person name="Ezra D."/>
            <person name="Gonzalez J."/>
            <person name="Henrissat B."/>
            <person name="Kuo A."/>
            <person name="Liang C."/>
            <person name="Lipzen A."/>
            <person name="Lutzoni F."/>
            <person name="Magnuson J."/>
            <person name="Mondo S."/>
            <person name="Nolan M."/>
            <person name="Ohm R."/>
            <person name="Pangilinan J."/>
            <person name="Park H.-J."/>
            <person name="Ramirez L."/>
            <person name="Alfaro M."/>
            <person name="Sun H."/>
            <person name="Tritt A."/>
            <person name="Yoshinaga Y."/>
            <person name="Zwiers L.-H."/>
            <person name="Turgeon B."/>
            <person name="Goodwin S."/>
            <person name="Spatafora J."/>
            <person name="Crous P."/>
            <person name="Grigoriev I."/>
        </authorList>
    </citation>
    <scope>NUCLEOTIDE SEQUENCE</scope>
    <source>
        <strain evidence="4">CBS 113389</strain>
    </source>
</reference>
<dbReference type="GO" id="GO:0042147">
    <property type="term" value="P:retrograde transport, endosome to Golgi"/>
    <property type="evidence" value="ECO:0007669"/>
    <property type="project" value="UniProtKB-UniRule"/>
</dbReference>
<evidence type="ECO:0000256" key="2">
    <source>
        <dbReference type="RuleBase" id="RU368010"/>
    </source>
</evidence>
<comment type="function">
    <text evidence="2">Acts as component of the GARP complex that is involved in retrograde transport from early and late endosomes to the trans-Golgi network (TGN).</text>
</comment>
<dbReference type="GO" id="GO:0015031">
    <property type="term" value="P:protein transport"/>
    <property type="evidence" value="ECO:0007669"/>
    <property type="project" value="UniProtKB-UniRule"/>
</dbReference>
<dbReference type="GO" id="GO:0048193">
    <property type="term" value="P:Golgi vesicle transport"/>
    <property type="evidence" value="ECO:0007669"/>
    <property type="project" value="TreeGrafter"/>
</dbReference>
<dbReference type="GO" id="GO:0006869">
    <property type="term" value="P:lipid transport"/>
    <property type="evidence" value="ECO:0007669"/>
    <property type="project" value="UniProtKB-UniRule"/>
</dbReference>